<reference evidence="2" key="1">
    <citation type="journal article" date="2023" name="G3 (Bethesda)">
        <title>Genome assembly and association tests identify interacting loci associated with vigor, precocity, and sex in interspecific pistachio rootstocks.</title>
        <authorList>
            <person name="Palmer W."/>
            <person name="Jacygrad E."/>
            <person name="Sagayaradj S."/>
            <person name="Cavanaugh K."/>
            <person name="Han R."/>
            <person name="Bertier L."/>
            <person name="Beede B."/>
            <person name="Kafkas S."/>
            <person name="Golino D."/>
            <person name="Preece J."/>
            <person name="Michelmore R."/>
        </authorList>
    </citation>
    <scope>NUCLEOTIDE SEQUENCE [LARGE SCALE GENOMIC DNA]</scope>
</reference>
<keyword evidence="2" id="KW-1185">Reference proteome</keyword>
<evidence type="ECO:0000313" key="2">
    <source>
        <dbReference type="Proteomes" id="UP001164250"/>
    </source>
</evidence>
<gene>
    <name evidence="1" type="ORF">Patl1_18717</name>
</gene>
<evidence type="ECO:0000313" key="1">
    <source>
        <dbReference type="EMBL" id="KAJ0105995.1"/>
    </source>
</evidence>
<organism evidence="1 2">
    <name type="scientific">Pistacia atlantica</name>
    <dbReference type="NCBI Taxonomy" id="434234"/>
    <lineage>
        <taxon>Eukaryota</taxon>
        <taxon>Viridiplantae</taxon>
        <taxon>Streptophyta</taxon>
        <taxon>Embryophyta</taxon>
        <taxon>Tracheophyta</taxon>
        <taxon>Spermatophyta</taxon>
        <taxon>Magnoliopsida</taxon>
        <taxon>eudicotyledons</taxon>
        <taxon>Gunneridae</taxon>
        <taxon>Pentapetalae</taxon>
        <taxon>rosids</taxon>
        <taxon>malvids</taxon>
        <taxon>Sapindales</taxon>
        <taxon>Anacardiaceae</taxon>
        <taxon>Pistacia</taxon>
    </lineage>
</organism>
<dbReference type="Proteomes" id="UP001164250">
    <property type="component" value="Chromosome 2"/>
</dbReference>
<sequence>MAFLFVAGTQGTTGHSIKSKQVLGMRRLHKNLWKSGLPYPHRQGNSVLREEIRGLIVAWTSFSF</sequence>
<proteinExistence type="predicted"/>
<dbReference type="EMBL" id="CM047898">
    <property type="protein sequence ID" value="KAJ0105995.1"/>
    <property type="molecule type" value="Genomic_DNA"/>
</dbReference>
<name>A0ACC1C1N1_9ROSI</name>
<protein>
    <submittedName>
        <fullName evidence="1">Uncharacterized protein</fullName>
    </submittedName>
</protein>
<accession>A0ACC1C1N1</accession>
<comment type="caution">
    <text evidence="1">The sequence shown here is derived from an EMBL/GenBank/DDBJ whole genome shotgun (WGS) entry which is preliminary data.</text>
</comment>